<evidence type="ECO:0000313" key="10">
    <source>
        <dbReference type="EMBL" id="MBB6002014.1"/>
    </source>
</evidence>
<evidence type="ECO:0000256" key="1">
    <source>
        <dbReference type="ARBA" id="ARBA00004571"/>
    </source>
</evidence>
<protein>
    <submittedName>
        <fullName evidence="10">TonB-linked SusC/RagA family outer membrane protein</fullName>
    </submittedName>
</protein>
<evidence type="ECO:0000256" key="2">
    <source>
        <dbReference type="ARBA" id="ARBA00022448"/>
    </source>
</evidence>
<evidence type="ECO:0000313" key="11">
    <source>
        <dbReference type="Proteomes" id="UP000524404"/>
    </source>
</evidence>
<dbReference type="InterPro" id="IPR039426">
    <property type="entry name" value="TonB-dep_rcpt-like"/>
</dbReference>
<keyword evidence="2 7" id="KW-0813">Transport</keyword>
<dbReference type="InterPro" id="IPR037066">
    <property type="entry name" value="Plug_dom_sf"/>
</dbReference>
<evidence type="ECO:0000259" key="9">
    <source>
        <dbReference type="Pfam" id="PF07715"/>
    </source>
</evidence>
<dbReference type="SUPFAM" id="SSF56935">
    <property type="entry name" value="Porins"/>
    <property type="match status" value="1"/>
</dbReference>
<keyword evidence="8" id="KW-0732">Signal</keyword>
<dbReference type="Pfam" id="PF07715">
    <property type="entry name" value="Plug"/>
    <property type="match status" value="1"/>
</dbReference>
<dbReference type="EMBL" id="JACHKT010000003">
    <property type="protein sequence ID" value="MBB6002014.1"/>
    <property type="molecule type" value="Genomic_DNA"/>
</dbReference>
<feature type="signal peptide" evidence="8">
    <location>
        <begin position="1"/>
        <end position="25"/>
    </location>
</feature>
<keyword evidence="3 7" id="KW-1134">Transmembrane beta strand</keyword>
<keyword evidence="6 7" id="KW-0998">Cell outer membrane</keyword>
<evidence type="ECO:0000256" key="5">
    <source>
        <dbReference type="ARBA" id="ARBA00023136"/>
    </source>
</evidence>
<dbReference type="SUPFAM" id="SSF49464">
    <property type="entry name" value="Carboxypeptidase regulatory domain-like"/>
    <property type="match status" value="1"/>
</dbReference>
<dbReference type="RefSeq" id="WP_184130223.1">
    <property type="nucleotide sequence ID" value="NZ_JACHKT010000003.1"/>
</dbReference>
<comment type="caution">
    <text evidence="10">The sequence shown here is derived from an EMBL/GenBank/DDBJ whole genome shotgun (WGS) entry which is preliminary data.</text>
</comment>
<proteinExistence type="inferred from homology"/>
<dbReference type="InterPro" id="IPR008969">
    <property type="entry name" value="CarboxyPept-like_regulatory"/>
</dbReference>
<evidence type="ECO:0000256" key="7">
    <source>
        <dbReference type="PROSITE-ProRule" id="PRU01360"/>
    </source>
</evidence>
<dbReference type="Gene3D" id="2.40.170.20">
    <property type="entry name" value="TonB-dependent receptor, beta-barrel domain"/>
    <property type="match status" value="1"/>
</dbReference>
<feature type="chain" id="PRO_5032604266" evidence="8">
    <location>
        <begin position="26"/>
        <end position="1028"/>
    </location>
</feature>
<dbReference type="InterPro" id="IPR036942">
    <property type="entry name" value="Beta-barrel_TonB_sf"/>
</dbReference>
<dbReference type="Pfam" id="PF13715">
    <property type="entry name" value="CarbopepD_reg_2"/>
    <property type="match status" value="1"/>
</dbReference>
<dbReference type="NCBIfam" id="TIGR04057">
    <property type="entry name" value="SusC_RagA_signa"/>
    <property type="match status" value="1"/>
</dbReference>
<dbReference type="Proteomes" id="UP000524404">
    <property type="component" value="Unassembled WGS sequence"/>
</dbReference>
<dbReference type="GO" id="GO:0009279">
    <property type="term" value="C:cell outer membrane"/>
    <property type="evidence" value="ECO:0007669"/>
    <property type="project" value="UniProtKB-SubCell"/>
</dbReference>
<dbReference type="Gene3D" id="2.170.130.10">
    <property type="entry name" value="TonB-dependent receptor, plug domain"/>
    <property type="match status" value="1"/>
</dbReference>
<dbReference type="NCBIfam" id="TIGR04056">
    <property type="entry name" value="OMP_RagA_SusC"/>
    <property type="match status" value="1"/>
</dbReference>
<dbReference type="InterPro" id="IPR023996">
    <property type="entry name" value="TonB-dep_OMP_SusC/RagA"/>
</dbReference>
<accession>A0A841EIF6</accession>
<dbReference type="PROSITE" id="PS52016">
    <property type="entry name" value="TONB_DEPENDENT_REC_3"/>
    <property type="match status" value="1"/>
</dbReference>
<comment type="similarity">
    <text evidence="7">Belongs to the TonB-dependent receptor family.</text>
</comment>
<evidence type="ECO:0000256" key="4">
    <source>
        <dbReference type="ARBA" id="ARBA00022692"/>
    </source>
</evidence>
<gene>
    <name evidence="10" type="ORF">HNP25_000663</name>
</gene>
<organism evidence="10 11">
    <name type="scientific">Arcicella rosea</name>
    <dbReference type="NCBI Taxonomy" id="502909"/>
    <lineage>
        <taxon>Bacteria</taxon>
        <taxon>Pseudomonadati</taxon>
        <taxon>Bacteroidota</taxon>
        <taxon>Cytophagia</taxon>
        <taxon>Cytophagales</taxon>
        <taxon>Flectobacillaceae</taxon>
        <taxon>Arcicella</taxon>
    </lineage>
</organism>
<sequence length="1028" mass="110742">MKACKSNFTMLITALLIFSSSQLFAQAIKGKVTDSNKVGLSGVSIQIKGTTKGTTTDATGSYSISATKGATLVFSSVGFVPKQIPVGDASVIDVTLDADNQSLDEVVVTALGVSKEARKIGYAVTKIDGGVMTQARETNVAYSLAGRVAGLNISGTSGGPGSSARILLRGMASFTASSPLIVINGVPMDNTQRGSAGEWGGADQGDGISNINPDDIEDMTVLKGASASALYGARAANGVILITTKTGKKGKMAVEYNLNVVADKAVNNTDYQYVYGQGINGVRPKNVTSALNSGMLSWGEKLDGASTIQFDGKMYPYSAVKDNIENFYRTGASVTNSVSVSNASDLGSFRLSIANLDNKSILRNSSLDRKTINFTGSQKMGDKLTVNLMVNYIDEKANNKPQLSDGPLNANNIQYLATSVNQTALQPGYDVNSPLGAEIQYNDDIYVTNPWFVVNRYQNDVTRKRLISAITAKYDFTKWLYGQVRLGYDYMNDGVFKITPTGTAYSNGLRGGFDELSKATTSELNADAFLSASKDITEDFSIDALVGVALRNNKYDRIAIGGGPFVIPFFYSPNNVLSFNRSYGYNEKETHSAFYSLDFAYKKLLTLSTTGRYDAFSTLPVNNYGIFTPSVSLSLDLTDIVKSNKLSYGKLRASYAVVSGEPERPYSTSQYYNVGSAIQGVTTGSFGSTLPNLFLKPYTLTEYEFGTELKFFQNRLGVDLSYFTRKTKNEIINGSLSDATGYTGQYIGTGSTQNSGIELMLSGTPIQTTNFSWKTSFNITTIANKILDISGTGTDNEQSGLGTYRPLNANTALVKGMAGPQIMALDYVRDAKGNIVIDAAGIPKQAASRTAMGSVLPKVFGGFNNEFSYKGFNFAFLIDYKFGNKVLSATNYYSIYRGLNKMTLEGREGGVVAVGVTENGSPNTVSVPAQTYYQTLARRISSLNVLDGDFIKLRQVTFGYTLNKKQLGILPFQSVGVSFVARNLFTLLKYTDNIDPEAGFSSLVGYAGIEGNSLPMTRTYGFNLNIKF</sequence>
<evidence type="ECO:0000256" key="3">
    <source>
        <dbReference type="ARBA" id="ARBA00022452"/>
    </source>
</evidence>
<keyword evidence="4 7" id="KW-0812">Transmembrane</keyword>
<dbReference type="AlphaFoldDB" id="A0A841EIF6"/>
<evidence type="ECO:0000256" key="6">
    <source>
        <dbReference type="ARBA" id="ARBA00023237"/>
    </source>
</evidence>
<comment type="subcellular location">
    <subcellularLocation>
        <location evidence="1 7">Cell outer membrane</location>
        <topology evidence="1 7">Multi-pass membrane protein</topology>
    </subcellularLocation>
</comment>
<feature type="domain" description="TonB-dependent receptor plug" evidence="9">
    <location>
        <begin position="118"/>
        <end position="239"/>
    </location>
</feature>
<keyword evidence="5 7" id="KW-0472">Membrane</keyword>
<dbReference type="InterPro" id="IPR023997">
    <property type="entry name" value="TonB-dep_OMP_SusC/RagA_CS"/>
</dbReference>
<reference evidence="10 11" key="1">
    <citation type="submission" date="2020-08" db="EMBL/GenBank/DDBJ databases">
        <title>Functional genomics of gut bacteria from endangered species of beetles.</title>
        <authorList>
            <person name="Carlos-Shanley C."/>
        </authorList>
    </citation>
    <scope>NUCLEOTIDE SEQUENCE [LARGE SCALE GENOMIC DNA]</scope>
    <source>
        <strain evidence="10 11">S00070</strain>
    </source>
</reference>
<evidence type="ECO:0000256" key="8">
    <source>
        <dbReference type="SAM" id="SignalP"/>
    </source>
</evidence>
<keyword evidence="11" id="KW-1185">Reference proteome</keyword>
<dbReference type="Gene3D" id="2.60.40.1120">
    <property type="entry name" value="Carboxypeptidase-like, regulatory domain"/>
    <property type="match status" value="1"/>
</dbReference>
<dbReference type="InterPro" id="IPR012910">
    <property type="entry name" value="Plug_dom"/>
</dbReference>
<name>A0A841EIF6_9BACT</name>